<evidence type="ECO:0000313" key="3">
    <source>
        <dbReference type="Proteomes" id="UP001396898"/>
    </source>
</evidence>
<evidence type="ECO:0000259" key="1">
    <source>
        <dbReference type="Pfam" id="PF20150"/>
    </source>
</evidence>
<protein>
    <recommendedName>
        <fullName evidence="1">2EXR domain-containing protein</fullName>
    </recommendedName>
</protein>
<organism evidence="2 3">
    <name type="scientific">Apiospora marii</name>
    <dbReference type="NCBI Taxonomy" id="335849"/>
    <lineage>
        <taxon>Eukaryota</taxon>
        <taxon>Fungi</taxon>
        <taxon>Dikarya</taxon>
        <taxon>Ascomycota</taxon>
        <taxon>Pezizomycotina</taxon>
        <taxon>Sordariomycetes</taxon>
        <taxon>Xylariomycetidae</taxon>
        <taxon>Amphisphaeriales</taxon>
        <taxon>Apiosporaceae</taxon>
        <taxon>Apiospora</taxon>
    </lineage>
</organism>
<dbReference type="Pfam" id="PF20150">
    <property type="entry name" value="2EXR"/>
    <property type="match status" value="1"/>
</dbReference>
<name>A0ABR1R2G8_9PEZI</name>
<gene>
    <name evidence="2" type="ORF">PG991_015638</name>
</gene>
<proteinExistence type="predicted"/>
<accession>A0ABR1R2G8</accession>
<feature type="domain" description="2EXR" evidence="1">
    <location>
        <begin position="18"/>
        <end position="77"/>
    </location>
</feature>
<evidence type="ECO:0000313" key="2">
    <source>
        <dbReference type="EMBL" id="KAK7996171.1"/>
    </source>
</evidence>
<dbReference type="Proteomes" id="UP001396898">
    <property type="component" value="Unassembled WGS sequence"/>
</dbReference>
<reference evidence="2 3" key="1">
    <citation type="submission" date="2023-01" db="EMBL/GenBank/DDBJ databases">
        <title>Analysis of 21 Apiospora genomes using comparative genomics revels a genus with tremendous synthesis potential of carbohydrate active enzymes and secondary metabolites.</title>
        <authorList>
            <person name="Sorensen T."/>
        </authorList>
    </citation>
    <scope>NUCLEOTIDE SEQUENCE [LARGE SCALE GENOMIC DNA]</scope>
    <source>
        <strain evidence="2 3">CBS 20057</strain>
    </source>
</reference>
<keyword evidence="3" id="KW-1185">Reference proteome</keyword>
<comment type="caution">
    <text evidence="2">The sequence shown here is derived from an EMBL/GenBank/DDBJ whole genome shotgun (WGS) entry which is preliminary data.</text>
</comment>
<dbReference type="EMBL" id="JAQQWI010000022">
    <property type="protein sequence ID" value="KAK7996171.1"/>
    <property type="molecule type" value="Genomic_DNA"/>
</dbReference>
<sequence>MANNILAQPGASRGPSTFNPFPKLPPELRFMIWEEAFLTIAKEMPRDWELTLRDSEDGGAVVVESDRKDTPATRGPDRDLYIQHIRLASPEANYVFETNCLQKVFTPATCLANPEFRYTIGLPPLKVVWLCPEFDQWMFNFEFNSLGDDLVFALPIFEDWIAELVEFGNANVLHDSLEVLKSIRHLRVGFRALSEYTEHNIDEFLEWLPELERISIYLEQIPPNQVPDRYEAMVDMSQGGDFSYENRHAAAYCFFQELRGVHFHGGRIRTVPKSATKDIVVPNNDVLASRHYRSLRSAVREDLLHAMKSGLNRQDMLSFINRWEALGERGIERVMVTRITAKEKHFGRRAPWHSVPGYGMFVSPRSLLQPSYESAFGPYST</sequence>
<dbReference type="InterPro" id="IPR045518">
    <property type="entry name" value="2EXR"/>
</dbReference>